<dbReference type="EC" id="5.2.1.8" evidence="2"/>
<accession>A0A9W5UZW0</accession>
<dbReference type="AlphaFoldDB" id="A0A9W5UZW0"/>
<dbReference type="PANTHER" id="PTHR47245">
    <property type="entry name" value="PEPTIDYLPROLYL ISOMERASE"/>
    <property type="match status" value="1"/>
</dbReference>
<evidence type="ECO:0000256" key="1">
    <source>
        <dbReference type="ARBA" id="ARBA00000971"/>
    </source>
</evidence>
<gene>
    <name evidence="8" type="ORF">IIU_06089</name>
</gene>
<reference evidence="8 9" key="1">
    <citation type="submission" date="2012-12" db="EMBL/GenBank/DDBJ databases">
        <title>The Genome Sequence of Bacillus cereus VD133.</title>
        <authorList>
            <consortium name="The Broad Institute Genome Sequencing Platform"/>
            <consortium name="The Broad Institute Genome Sequencing Center for Infectious Disease"/>
            <person name="Feldgarden M."/>
            <person name="Van der Auwera G.A."/>
            <person name="Mahillon J."/>
            <person name="Duprez V."/>
            <person name="Timmery S."/>
            <person name="Mattelet C."/>
            <person name="Dierick K."/>
            <person name="Sun M."/>
            <person name="Yu Z."/>
            <person name="Zhu L."/>
            <person name="Hu X."/>
            <person name="Shank E.B."/>
            <person name="Swiecicka I."/>
            <person name="Hansen B.M."/>
            <person name="Andrup L."/>
            <person name="Walker B."/>
            <person name="Young S.K."/>
            <person name="Zeng Q."/>
            <person name="Gargeya S."/>
            <person name="Fitzgerald M."/>
            <person name="Haas B."/>
            <person name="Abouelleil A."/>
            <person name="Alvarado L."/>
            <person name="Arachchi H.M."/>
            <person name="Berlin A.M."/>
            <person name="Chapman S.B."/>
            <person name="Dewar J."/>
            <person name="Goldberg J."/>
            <person name="Griggs A."/>
            <person name="Gujja S."/>
            <person name="Hansen M."/>
            <person name="Howarth C."/>
            <person name="Imamovic A."/>
            <person name="Larimer J."/>
            <person name="McCowan C."/>
            <person name="Murphy C."/>
            <person name="Neiman D."/>
            <person name="Pearson M."/>
            <person name="Priest M."/>
            <person name="Roberts A."/>
            <person name="Saif S."/>
            <person name="Shea T."/>
            <person name="Sisk P."/>
            <person name="Sykes S."/>
            <person name="Wortman J."/>
            <person name="Nusbaum C."/>
            <person name="Birren B."/>
        </authorList>
    </citation>
    <scope>NUCLEOTIDE SEQUENCE [LARGE SCALE GENOMIC DNA]</scope>
    <source>
        <strain evidence="8 9">VD133</strain>
    </source>
</reference>
<evidence type="ECO:0000256" key="5">
    <source>
        <dbReference type="ARBA" id="ARBA00023235"/>
    </source>
</evidence>
<keyword evidence="5 6" id="KW-0413">Isomerase</keyword>
<evidence type="ECO:0000256" key="2">
    <source>
        <dbReference type="ARBA" id="ARBA00013194"/>
    </source>
</evidence>
<sequence>MKPQISLEKDIKEHYKPKLTASHILIKDEKTAKEIKEKLNNGEDFAVLAKQYSEDLGSREK</sequence>
<evidence type="ECO:0000256" key="4">
    <source>
        <dbReference type="ARBA" id="ARBA00023110"/>
    </source>
</evidence>
<evidence type="ECO:0000256" key="3">
    <source>
        <dbReference type="ARBA" id="ARBA00022729"/>
    </source>
</evidence>
<evidence type="ECO:0000256" key="6">
    <source>
        <dbReference type="PROSITE-ProRule" id="PRU00278"/>
    </source>
</evidence>
<keyword evidence="3" id="KW-0732">Signal</keyword>
<comment type="catalytic activity">
    <reaction evidence="1">
        <text>[protein]-peptidylproline (omega=180) = [protein]-peptidylproline (omega=0)</text>
        <dbReference type="Rhea" id="RHEA:16237"/>
        <dbReference type="Rhea" id="RHEA-COMP:10747"/>
        <dbReference type="Rhea" id="RHEA-COMP:10748"/>
        <dbReference type="ChEBI" id="CHEBI:83833"/>
        <dbReference type="ChEBI" id="CHEBI:83834"/>
        <dbReference type="EC" id="5.2.1.8"/>
    </reaction>
</comment>
<dbReference type="InterPro" id="IPR046357">
    <property type="entry name" value="PPIase_dom_sf"/>
</dbReference>
<dbReference type="Gene3D" id="3.10.50.40">
    <property type="match status" value="1"/>
</dbReference>
<dbReference type="InterPro" id="IPR050245">
    <property type="entry name" value="PrsA_foldase"/>
</dbReference>
<organism evidence="8 9">
    <name type="scientific">Bacillus cereus VD133</name>
    <dbReference type="NCBI Taxonomy" id="1053233"/>
    <lineage>
        <taxon>Bacteria</taxon>
        <taxon>Bacillati</taxon>
        <taxon>Bacillota</taxon>
        <taxon>Bacilli</taxon>
        <taxon>Bacillales</taxon>
        <taxon>Bacillaceae</taxon>
        <taxon>Bacillus</taxon>
        <taxon>Bacillus cereus group</taxon>
    </lineage>
</organism>
<dbReference type="PROSITE" id="PS50198">
    <property type="entry name" value="PPIC_PPIASE_2"/>
    <property type="match status" value="1"/>
</dbReference>
<comment type="caution">
    <text evidence="8">The sequence shown here is derived from an EMBL/GenBank/DDBJ whole genome shotgun (WGS) entry which is preliminary data.</text>
</comment>
<dbReference type="InterPro" id="IPR000297">
    <property type="entry name" value="PPIase_PpiC"/>
</dbReference>
<dbReference type="PANTHER" id="PTHR47245:SF1">
    <property type="entry name" value="FOLDASE PROTEIN PRSA"/>
    <property type="match status" value="1"/>
</dbReference>
<dbReference type="Proteomes" id="UP000014018">
    <property type="component" value="Unassembled WGS sequence"/>
</dbReference>
<evidence type="ECO:0000313" key="9">
    <source>
        <dbReference type="Proteomes" id="UP000014018"/>
    </source>
</evidence>
<dbReference type="SUPFAM" id="SSF54534">
    <property type="entry name" value="FKBP-like"/>
    <property type="match status" value="1"/>
</dbReference>
<evidence type="ECO:0000313" key="8">
    <source>
        <dbReference type="EMBL" id="EOO25751.1"/>
    </source>
</evidence>
<evidence type="ECO:0000259" key="7">
    <source>
        <dbReference type="PROSITE" id="PS50198"/>
    </source>
</evidence>
<proteinExistence type="predicted"/>
<protein>
    <recommendedName>
        <fullName evidence="2">peptidylprolyl isomerase</fullName>
        <ecNumber evidence="2">5.2.1.8</ecNumber>
    </recommendedName>
</protein>
<dbReference type="Pfam" id="PF13616">
    <property type="entry name" value="Rotamase_3"/>
    <property type="match status" value="1"/>
</dbReference>
<feature type="domain" description="PpiC" evidence="7">
    <location>
        <begin position="16"/>
        <end position="61"/>
    </location>
</feature>
<dbReference type="GO" id="GO:0003755">
    <property type="term" value="F:peptidyl-prolyl cis-trans isomerase activity"/>
    <property type="evidence" value="ECO:0007669"/>
    <property type="project" value="UniProtKB-KW"/>
</dbReference>
<dbReference type="EMBL" id="AHFB01000133">
    <property type="protein sequence ID" value="EOO25751.1"/>
    <property type="molecule type" value="Genomic_DNA"/>
</dbReference>
<name>A0A9W5UZW0_BACCE</name>
<keyword evidence="4 6" id="KW-0697">Rotamase</keyword>